<keyword evidence="3" id="KW-0862">Zinc</keyword>
<keyword evidence="5" id="KW-0436">Ligase</keyword>
<dbReference type="PATRIC" id="fig|673862.3.peg.531"/>
<comment type="cofactor">
    <cofactor evidence="1">
        <name>Zn(2+)</name>
        <dbReference type="ChEBI" id="CHEBI:29105"/>
    </cofactor>
</comment>
<dbReference type="Gene3D" id="2.40.30.130">
    <property type="match status" value="1"/>
</dbReference>
<keyword evidence="2" id="KW-0479">Metal-binding</keyword>
<dbReference type="Gene3D" id="3.30.980.10">
    <property type="entry name" value="Threonyl-trna Synthetase, Chain A, domain 2"/>
    <property type="match status" value="1"/>
</dbReference>
<dbReference type="SUPFAM" id="SSF55186">
    <property type="entry name" value="ThrRS/AlaRS common domain"/>
    <property type="match status" value="1"/>
</dbReference>
<dbReference type="GO" id="GO:0002161">
    <property type="term" value="F:aminoacyl-tRNA deacylase activity"/>
    <property type="evidence" value="ECO:0007669"/>
    <property type="project" value="UniProtKB-ARBA"/>
</dbReference>
<evidence type="ECO:0000256" key="1">
    <source>
        <dbReference type="ARBA" id="ARBA00001947"/>
    </source>
</evidence>
<keyword evidence="5" id="KW-0378">Hydrolase</keyword>
<dbReference type="PANTHER" id="PTHR43462:SF1">
    <property type="entry name" value="ALANYL-TRNA EDITING PROTEIN AARSD1"/>
    <property type="match status" value="1"/>
</dbReference>
<keyword evidence="5" id="KW-0030">Aminoacyl-tRNA synthetase</keyword>
<dbReference type="SUPFAM" id="SSF50447">
    <property type="entry name" value="Translation proteins"/>
    <property type="match status" value="1"/>
</dbReference>
<dbReference type="OrthoDB" id="9812949at2"/>
<dbReference type="RefSeq" id="WP_023792111.1">
    <property type="nucleotide sequence ID" value="NC_023003.1"/>
</dbReference>
<dbReference type="GO" id="GO:0046872">
    <property type="term" value="F:metal ion binding"/>
    <property type="evidence" value="ECO:0007669"/>
    <property type="project" value="UniProtKB-KW"/>
</dbReference>
<dbReference type="InterPro" id="IPR009000">
    <property type="entry name" value="Transl_B-barrel_sf"/>
</dbReference>
<dbReference type="Pfam" id="PF07973">
    <property type="entry name" value="tRNA_SAD"/>
    <property type="match status" value="1"/>
</dbReference>
<gene>
    <name evidence="5" type="primary">alaS_1</name>
    <name evidence="5" type="ORF">BABL1_gene_369</name>
</gene>
<dbReference type="GO" id="GO:0043039">
    <property type="term" value="P:tRNA aminoacylation"/>
    <property type="evidence" value="ECO:0007669"/>
    <property type="project" value="InterPro"/>
</dbReference>
<dbReference type="HOGENOM" id="CLU_004485_3_2_7"/>
<evidence type="ECO:0000313" key="6">
    <source>
        <dbReference type="Proteomes" id="UP000018769"/>
    </source>
</evidence>
<feature type="domain" description="Threonyl/alanyl tRNA synthetase SAD" evidence="4">
    <location>
        <begin position="164"/>
        <end position="206"/>
    </location>
</feature>
<dbReference type="Proteomes" id="UP000018769">
    <property type="component" value="Chromosome I"/>
</dbReference>
<proteinExistence type="predicted"/>
<accession>V6DJF4</accession>
<dbReference type="EMBL" id="HG793133">
    <property type="protein sequence ID" value="CDK30646.1"/>
    <property type="molecule type" value="Genomic_DNA"/>
</dbReference>
<sequence length="213" mass="24929">MKKIFWDNPYQTELLTKIISIENNKILFEETIAYSFSGGQESDKAWINNVPILNSIKEDHLIYYILPENHTFTVEQIVRMTIDWPRRHKLMRLHFAAELILEIVTQKYGFEKIGAHIAEHKSRIDFIADTNISIYFEKILDQYNQIINQDLPIKTGYSDIENQRRFWEIDGFAQVPCGGTHVRSTGEVGYVALKRDRPGKSVERIEIKLVDNI</sequence>
<evidence type="ECO:0000256" key="2">
    <source>
        <dbReference type="ARBA" id="ARBA00022723"/>
    </source>
</evidence>
<dbReference type="GO" id="GO:0005524">
    <property type="term" value="F:ATP binding"/>
    <property type="evidence" value="ECO:0007669"/>
    <property type="project" value="InterPro"/>
</dbReference>
<dbReference type="KEGG" id="dpb:BABL1_gene_369"/>
<dbReference type="InterPro" id="IPR051335">
    <property type="entry name" value="Alanyl-tRNA_Editing_Enzymes"/>
</dbReference>
<dbReference type="SMART" id="SM00863">
    <property type="entry name" value="tRNA_SAD"/>
    <property type="match status" value="1"/>
</dbReference>
<evidence type="ECO:0000256" key="3">
    <source>
        <dbReference type="ARBA" id="ARBA00022833"/>
    </source>
</evidence>
<organism evidence="5 6">
    <name type="scientific">Candidatus Babela massiliensis</name>
    <dbReference type="NCBI Taxonomy" id="673862"/>
    <lineage>
        <taxon>Bacteria</taxon>
        <taxon>Candidatus Babelota</taxon>
        <taxon>Candidatus Babeliae</taxon>
        <taxon>Candidatus Babeliales</taxon>
        <taxon>Candidatus Babeliaceae</taxon>
        <taxon>Candidatus Babela</taxon>
    </lineage>
</organism>
<dbReference type="eggNOG" id="COG2872">
    <property type="taxonomic scope" value="Bacteria"/>
</dbReference>
<protein>
    <submittedName>
        <fullName evidence="5">Metal-dependent hydrolase related to alanyl-tRNA synthetase HxxxH domain</fullName>
    </submittedName>
</protein>
<evidence type="ECO:0000259" key="4">
    <source>
        <dbReference type="SMART" id="SM00863"/>
    </source>
</evidence>
<dbReference type="AlphaFoldDB" id="V6DJF4"/>
<keyword evidence="6" id="KW-1185">Reference proteome</keyword>
<name>V6DJF4_9BACT</name>
<dbReference type="InterPro" id="IPR012947">
    <property type="entry name" value="tRNA_SAD"/>
</dbReference>
<evidence type="ECO:0000313" key="5">
    <source>
        <dbReference type="EMBL" id="CDK30646.1"/>
    </source>
</evidence>
<dbReference type="InterPro" id="IPR018163">
    <property type="entry name" value="Thr/Ala-tRNA-synth_IIc_edit"/>
</dbReference>
<dbReference type="PANTHER" id="PTHR43462">
    <property type="entry name" value="ALANYL-TRNA EDITING PROTEIN"/>
    <property type="match status" value="1"/>
</dbReference>
<reference evidence="5 6" key="1">
    <citation type="journal article" date="2015" name="Biol. Direct">
        <title>Babela massiliensis, a representative of a widespread bacterial phylum with unusual adaptations to parasitism in amoebae.</title>
        <authorList>
            <person name="Pagnier I."/>
            <person name="Yutin N."/>
            <person name="Croce O."/>
            <person name="Makarova K.S."/>
            <person name="Wolf Y.I."/>
            <person name="Benamar S."/>
            <person name="Raoult D."/>
            <person name="Koonin E.V."/>
            <person name="La Scola B."/>
        </authorList>
    </citation>
    <scope>NUCLEOTIDE SEQUENCE [LARGE SCALE GENOMIC DNA]</scope>
    <source>
        <strain evidence="6">BABL1</strain>
    </source>
</reference>
<dbReference type="GO" id="GO:0004812">
    <property type="term" value="F:aminoacyl-tRNA ligase activity"/>
    <property type="evidence" value="ECO:0007669"/>
    <property type="project" value="UniProtKB-KW"/>
</dbReference>